<protein>
    <recommendedName>
        <fullName evidence="1">Hydantoinase A/oxoprolinase domain-containing protein</fullName>
    </recommendedName>
</protein>
<name>A0A0W1JIY1_DESHA</name>
<dbReference type="Proteomes" id="UP000054623">
    <property type="component" value="Unassembled WGS sequence"/>
</dbReference>
<dbReference type="NCBIfam" id="TIGR03123">
    <property type="entry name" value="one_C_unchar_1"/>
    <property type="match status" value="1"/>
</dbReference>
<reference evidence="2 3" key="1">
    <citation type="submission" date="2015-12" db="EMBL/GenBank/DDBJ databases">
        <title>Draft Genome Sequence of Desulfitobacterium hafniense Strain DH, a Sulfate-reducing Bacterium Isolated from Paddy Soils.</title>
        <authorList>
            <person name="Bao P."/>
            <person name="Zhang X."/>
            <person name="Li G."/>
        </authorList>
    </citation>
    <scope>NUCLEOTIDE SEQUENCE [LARGE SCALE GENOMIC DNA]</scope>
    <source>
        <strain evidence="2 3">DH</strain>
    </source>
</reference>
<feature type="domain" description="Hydantoinase A/oxoprolinase" evidence="1">
    <location>
        <begin position="80"/>
        <end position="333"/>
    </location>
</feature>
<organism evidence="2 3">
    <name type="scientific">Desulfitobacterium hafniense</name>
    <name type="common">Desulfitobacterium frappieri</name>
    <dbReference type="NCBI Taxonomy" id="49338"/>
    <lineage>
        <taxon>Bacteria</taxon>
        <taxon>Bacillati</taxon>
        <taxon>Bacillota</taxon>
        <taxon>Clostridia</taxon>
        <taxon>Eubacteriales</taxon>
        <taxon>Desulfitobacteriaceae</taxon>
        <taxon>Desulfitobacterium</taxon>
    </lineage>
</organism>
<dbReference type="EMBL" id="LOCK01000028">
    <property type="protein sequence ID" value="KTE91128.1"/>
    <property type="molecule type" value="Genomic_DNA"/>
</dbReference>
<dbReference type="GO" id="GO:0016787">
    <property type="term" value="F:hydrolase activity"/>
    <property type="evidence" value="ECO:0007669"/>
    <property type="project" value="InterPro"/>
</dbReference>
<evidence type="ECO:0000313" key="3">
    <source>
        <dbReference type="Proteomes" id="UP000054623"/>
    </source>
</evidence>
<dbReference type="AlphaFoldDB" id="A0A0W1JIY1"/>
<dbReference type="InterPro" id="IPR002821">
    <property type="entry name" value="Hydantoinase_A"/>
</dbReference>
<comment type="caution">
    <text evidence="2">The sequence shown here is derived from an EMBL/GenBank/DDBJ whole genome shotgun (WGS) entry which is preliminary data.</text>
</comment>
<dbReference type="InterPro" id="IPR002756">
    <property type="entry name" value="MfnF"/>
</dbReference>
<evidence type="ECO:0000259" key="1">
    <source>
        <dbReference type="Pfam" id="PF01968"/>
    </source>
</evidence>
<accession>A0A0W1JIY1</accession>
<dbReference type="Gene3D" id="3.30.420.40">
    <property type="match status" value="1"/>
</dbReference>
<gene>
    <name evidence="2" type="ORF">AT727_05895</name>
</gene>
<dbReference type="Pfam" id="PF01968">
    <property type="entry name" value="Hydantoinase_A"/>
    <property type="match status" value="1"/>
</dbReference>
<evidence type="ECO:0000313" key="2">
    <source>
        <dbReference type="EMBL" id="KTE91128.1"/>
    </source>
</evidence>
<sequence>MKGKTRGKQGGMDLAYLMGLDIGGANTKVCYLRIDGGQLTGAGGNSVYYELWRNPNGLGKVLRDFPPPALVCEERLAGIALTMTGELCDCFTSKAQGVLAIFAAVADSFPGVPIYTWTVNGAFISPQELTSQPGQAAAANWLASALALAQSPSLTKAAAIFADMGSTTTDILSLASGRVLARGRTDTERLLAGELIYTGILRTSVDAVVKEVYLDGQICSVAHEYFTVMADVYRLLGQIAEADYTAATPDGGGKDRESCARRLARLVAAEAEVLGEDAICRLACCIREKQLQQVMDGMLRHASRKEMTRSRYFITAGQGSFLLKTAAERLGWQETPWWKIMPGAGPDLPMAAYAVAWLLAQRLYPRLEEKEEERDVG</sequence>
<proteinExistence type="predicted"/>
<dbReference type="Gene3D" id="3.30.420.190">
    <property type="entry name" value="conserved archaeal protein q6m145"/>
    <property type="match status" value="1"/>
</dbReference>